<accession>H5SQ38</accession>
<feature type="transmembrane region" description="Helical" evidence="12">
    <location>
        <begin position="184"/>
        <end position="203"/>
    </location>
</feature>
<feature type="transmembrane region" description="Helical" evidence="12">
    <location>
        <begin position="151"/>
        <end position="172"/>
    </location>
</feature>
<feature type="transmembrane region" description="Helical" evidence="12">
    <location>
        <begin position="86"/>
        <end position="104"/>
    </location>
</feature>
<evidence type="ECO:0000256" key="7">
    <source>
        <dbReference type="ARBA" id="ARBA00023004"/>
    </source>
</evidence>
<feature type="transmembrane region" description="Helical" evidence="12">
    <location>
        <begin position="249"/>
        <end position="268"/>
    </location>
</feature>
<dbReference type="HAMAP" id="MF_01665">
    <property type="entry name" value="HemeA_synth_type2"/>
    <property type="match status" value="1"/>
</dbReference>
<evidence type="ECO:0000256" key="6">
    <source>
        <dbReference type="ARBA" id="ARBA00023002"/>
    </source>
</evidence>
<evidence type="ECO:0000256" key="4">
    <source>
        <dbReference type="ARBA" id="ARBA00022723"/>
    </source>
</evidence>
<dbReference type="GO" id="GO:0120547">
    <property type="term" value="F:heme A synthase activity"/>
    <property type="evidence" value="ECO:0007669"/>
    <property type="project" value="UniProtKB-EC"/>
</dbReference>
<keyword evidence="3 12" id="KW-0812">Transmembrane</keyword>
<proteinExistence type="inferred from homology"/>
<feature type="transmembrane region" description="Helical" evidence="12">
    <location>
        <begin position="116"/>
        <end position="139"/>
    </location>
</feature>
<dbReference type="EMBL" id="AP011799">
    <property type="protein sequence ID" value="BAL58274.1"/>
    <property type="molecule type" value="Genomic_DNA"/>
</dbReference>
<dbReference type="Pfam" id="PF02628">
    <property type="entry name" value="COX15-CtaA"/>
    <property type="match status" value="1"/>
</dbReference>
<keyword evidence="8" id="KW-0350">Heme biosynthesis</keyword>
<evidence type="ECO:0000313" key="13">
    <source>
        <dbReference type="EMBL" id="BAL58274.1"/>
    </source>
</evidence>
<comment type="cofactor">
    <cofactor evidence="1">
        <name>heme b</name>
        <dbReference type="ChEBI" id="CHEBI:60344"/>
    </cofactor>
</comment>
<dbReference type="GO" id="GO:0016020">
    <property type="term" value="C:membrane"/>
    <property type="evidence" value="ECO:0007669"/>
    <property type="project" value="UniProtKB-SubCell"/>
</dbReference>
<evidence type="ECO:0000256" key="1">
    <source>
        <dbReference type="ARBA" id="ARBA00001970"/>
    </source>
</evidence>
<feature type="transmembrane region" description="Helical" evidence="12">
    <location>
        <begin position="306"/>
        <end position="327"/>
    </location>
</feature>
<comment type="pathway">
    <text evidence="10">Porphyrin-containing compound metabolism; heme A biosynthesis; heme A from heme O: step 1/1.</text>
</comment>
<keyword evidence="4" id="KW-0479">Metal-binding</keyword>
<feature type="transmembrane region" description="Helical" evidence="12">
    <location>
        <begin position="280"/>
        <end position="300"/>
    </location>
</feature>
<dbReference type="InterPro" id="IPR023754">
    <property type="entry name" value="HemeA_Synthase_type2"/>
</dbReference>
<gene>
    <name evidence="13" type="ORF">HGMM_F55G01C02</name>
</gene>
<dbReference type="PANTHER" id="PTHR23289">
    <property type="entry name" value="CYTOCHROME C OXIDASE ASSEMBLY PROTEIN COX15"/>
    <property type="match status" value="1"/>
</dbReference>
<dbReference type="GO" id="GO:0016653">
    <property type="term" value="F:oxidoreductase activity, acting on NAD(P)H, heme protein as acceptor"/>
    <property type="evidence" value="ECO:0007669"/>
    <property type="project" value="TreeGrafter"/>
</dbReference>
<dbReference type="AlphaFoldDB" id="H5SQ38"/>
<evidence type="ECO:0000256" key="11">
    <source>
        <dbReference type="ARBA" id="ARBA00048044"/>
    </source>
</evidence>
<keyword evidence="9 12" id="KW-0472">Membrane</keyword>
<dbReference type="GO" id="GO:0006784">
    <property type="term" value="P:heme A biosynthetic process"/>
    <property type="evidence" value="ECO:0007669"/>
    <property type="project" value="InterPro"/>
</dbReference>
<evidence type="ECO:0000256" key="2">
    <source>
        <dbReference type="ARBA" id="ARBA00004141"/>
    </source>
</evidence>
<organism evidence="13">
    <name type="scientific">uncultured Chloroflexota bacterium</name>
    <dbReference type="NCBI Taxonomy" id="166587"/>
    <lineage>
        <taxon>Bacteria</taxon>
        <taxon>Bacillati</taxon>
        <taxon>Chloroflexota</taxon>
        <taxon>environmental samples</taxon>
    </lineage>
</organism>
<name>H5SQ38_9CHLR</name>
<comment type="subcellular location">
    <subcellularLocation>
        <location evidence="2">Membrane</location>
        <topology evidence="2">Multi-pass membrane protein</topology>
    </subcellularLocation>
</comment>
<comment type="catalytic activity">
    <reaction evidence="11">
        <text>Fe(II)-heme o + 2 A + H2O = Fe(II)-heme a + 2 AH2</text>
        <dbReference type="Rhea" id="RHEA:63388"/>
        <dbReference type="ChEBI" id="CHEBI:13193"/>
        <dbReference type="ChEBI" id="CHEBI:15377"/>
        <dbReference type="ChEBI" id="CHEBI:17499"/>
        <dbReference type="ChEBI" id="CHEBI:60530"/>
        <dbReference type="ChEBI" id="CHEBI:61715"/>
        <dbReference type="EC" id="1.17.99.9"/>
    </reaction>
    <physiologicalReaction direction="left-to-right" evidence="11">
        <dbReference type="Rhea" id="RHEA:63389"/>
    </physiologicalReaction>
</comment>
<evidence type="ECO:0000256" key="9">
    <source>
        <dbReference type="ARBA" id="ARBA00023136"/>
    </source>
</evidence>
<evidence type="ECO:0000256" key="5">
    <source>
        <dbReference type="ARBA" id="ARBA00022989"/>
    </source>
</evidence>
<dbReference type="PANTHER" id="PTHR23289:SF2">
    <property type="entry name" value="CYTOCHROME C OXIDASE ASSEMBLY PROTEIN COX15 HOMOLOG"/>
    <property type="match status" value="1"/>
</dbReference>
<reference evidence="13" key="2">
    <citation type="journal article" date="2012" name="PLoS ONE">
        <title>A Deeply Branching Thermophilic Bacterium with an Ancient Acetyl-CoA Pathway Dominates a Subsurface Ecosystem.</title>
        <authorList>
            <person name="Takami H."/>
            <person name="Noguchi H."/>
            <person name="Takaki Y."/>
            <person name="Uchiyama I."/>
            <person name="Toyoda A."/>
            <person name="Nishi S."/>
            <person name="Chee G.-J."/>
            <person name="Arai W."/>
            <person name="Nunoura T."/>
            <person name="Itoh T."/>
            <person name="Hattori M."/>
            <person name="Takai K."/>
        </authorList>
    </citation>
    <scope>NUCLEOTIDE SEQUENCE</scope>
</reference>
<keyword evidence="6" id="KW-0560">Oxidoreductase</keyword>
<dbReference type="InterPro" id="IPR003780">
    <property type="entry name" value="COX15/CtaA_fam"/>
</dbReference>
<evidence type="ECO:0000256" key="3">
    <source>
        <dbReference type="ARBA" id="ARBA00022692"/>
    </source>
</evidence>
<dbReference type="GO" id="GO:0046872">
    <property type="term" value="F:metal ion binding"/>
    <property type="evidence" value="ECO:0007669"/>
    <property type="project" value="UniProtKB-KW"/>
</dbReference>
<keyword evidence="5 12" id="KW-1133">Transmembrane helix</keyword>
<evidence type="ECO:0000256" key="10">
    <source>
        <dbReference type="ARBA" id="ARBA00044501"/>
    </source>
</evidence>
<sequence>MKRWLLLFVALVAFMVVFGGYVRLTRSGLSIVEWNPISGVIPPLTAEDWQREFALYQQTPEFQKVNFHMTLEEYRLIFWIEWIHRFIARTVGLFYALPFFWFLVRRVIPWKEAGSYVLLGLLFIGQAVMGWLMVASGLVDRPSVSHLRLTAHLLLALTLLGASFWIALGHHYGFDERLRWSRPAWLAFFGLVLLVVQISYGGMTAGLKAGYLSNTWPLMFGRWIPAGLFAQFQPSWLNLVESPLTVFFIHRWLPFLGLGILLAAYVPLMRAYAGQREVRLGLIVLLAFTLLQILLGILTVLSHVQIALALLHQGTAIALLLSLLYVLHRMIHTG</sequence>
<keyword evidence="7" id="KW-0408">Iron</keyword>
<reference evidence="13" key="1">
    <citation type="journal article" date="2005" name="Environ. Microbiol.">
        <title>Genetic and functional properties of uncultivated thermophilic crenarchaeotes from a subsurface gold mine as revealed by analysis of genome fragments.</title>
        <authorList>
            <person name="Nunoura T."/>
            <person name="Hirayama H."/>
            <person name="Takami H."/>
            <person name="Oida H."/>
            <person name="Nishi S."/>
            <person name="Shimamura S."/>
            <person name="Suzuki Y."/>
            <person name="Inagaki F."/>
            <person name="Takai K."/>
            <person name="Nealson K.H."/>
            <person name="Horikoshi K."/>
        </authorList>
    </citation>
    <scope>NUCLEOTIDE SEQUENCE</scope>
</reference>
<protein>
    <submittedName>
        <fullName evidence="13">Cytochrome c oxidase assembly transmembrane protein</fullName>
    </submittedName>
</protein>
<evidence type="ECO:0000256" key="12">
    <source>
        <dbReference type="SAM" id="Phobius"/>
    </source>
</evidence>
<evidence type="ECO:0000256" key="8">
    <source>
        <dbReference type="ARBA" id="ARBA00023133"/>
    </source>
</evidence>